<sequence>MSRVGARARGGGARGGAHTGGEDAGPAPARELRAGLRGFAPVQFSGLLETVPSAEEYANAEYTLSPRDGCAGLRAPGFRPPPGAGPPLQNLARFAARFCHAGAAEPRWEL</sequence>
<dbReference type="EMBL" id="CAUYUJ010016353">
    <property type="protein sequence ID" value="CAK0864312.1"/>
    <property type="molecule type" value="Genomic_DNA"/>
</dbReference>
<proteinExistence type="predicted"/>
<accession>A0ABN9UW02</accession>
<evidence type="ECO:0000256" key="1">
    <source>
        <dbReference type="SAM" id="MobiDB-lite"/>
    </source>
</evidence>
<feature type="region of interest" description="Disordered" evidence="1">
    <location>
        <begin position="1"/>
        <end position="30"/>
    </location>
</feature>
<feature type="compositionally biased region" description="Gly residues" evidence="1">
    <location>
        <begin position="8"/>
        <end position="23"/>
    </location>
</feature>
<protein>
    <submittedName>
        <fullName evidence="2">Uncharacterized protein</fullName>
    </submittedName>
</protein>
<comment type="caution">
    <text evidence="2">The sequence shown here is derived from an EMBL/GenBank/DDBJ whole genome shotgun (WGS) entry which is preliminary data.</text>
</comment>
<gene>
    <name evidence="2" type="ORF">PCOR1329_LOCUS52235</name>
</gene>
<name>A0ABN9UW02_9DINO</name>
<evidence type="ECO:0000313" key="2">
    <source>
        <dbReference type="EMBL" id="CAK0864312.1"/>
    </source>
</evidence>
<reference evidence="2" key="1">
    <citation type="submission" date="2023-10" db="EMBL/GenBank/DDBJ databases">
        <authorList>
            <person name="Chen Y."/>
            <person name="Shah S."/>
            <person name="Dougan E. K."/>
            <person name="Thang M."/>
            <person name="Chan C."/>
        </authorList>
    </citation>
    <scope>NUCLEOTIDE SEQUENCE [LARGE SCALE GENOMIC DNA]</scope>
</reference>
<dbReference type="Proteomes" id="UP001189429">
    <property type="component" value="Unassembled WGS sequence"/>
</dbReference>
<organism evidence="2 3">
    <name type="scientific">Prorocentrum cordatum</name>
    <dbReference type="NCBI Taxonomy" id="2364126"/>
    <lineage>
        <taxon>Eukaryota</taxon>
        <taxon>Sar</taxon>
        <taxon>Alveolata</taxon>
        <taxon>Dinophyceae</taxon>
        <taxon>Prorocentrales</taxon>
        <taxon>Prorocentraceae</taxon>
        <taxon>Prorocentrum</taxon>
    </lineage>
</organism>
<evidence type="ECO:0000313" key="3">
    <source>
        <dbReference type="Proteomes" id="UP001189429"/>
    </source>
</evidence>
<keyword evidence="3" id="KW-1185">Reference proteome</keyword>